<dbReference type="Pfam" id="PF07690">
    <property type="entry name" value="MFS_1"/>
    <property type="match status" value="1"/>
</dbReference>
<protein>
    <submittedName>
        <fullName evidence="9">Major facilitator superfamily MFS_1</fullName>
    </submittedName>
</protein>
<gene>
    <name evidence="9" type="ordered locus">Zymop_0670</name>
</gene>
<evidence type="ECO:0000256" key="3">
    <source>
        <dbReference type="ARBA" id="ARBA00022692"/>
    </source>
</evidence>
<dbReference type="SUPFAM" id="SSF103473">
    <property type="entry name" value="MFS general substrate transporter"/>
    <property type="match status" value="1"/>
</dbReference>
<feature type="transmembrane region" description="Helical" evidence="7">
    <location>
        <begin position="34"/>
        <end position="56"/>
    </location>
</feature>
<keyword evidence="2" id="KW-1003">Cell membrane</keyword>
<dbReference type="PROSITE" id="PS50850">
    <property type="entry name" value="MFS"/>
    <property type="match status" value="1"/>
</dbReference>
<organism evidence="9 10">
    <name type="scientific">Zymomonas mobilis subsp. pomaceae (strain ATCC 29192 / DSM 22645 / JCM 10191 / CCUG 17912 / NBRC 13757 / NCIMB 11200 / NRRL B-4491 / Barker I)</name>
    <dbReference type="NCBI Taxonomy" id="579138"/>
    <lineage>
        <taxon>Bacteria</taxon>
        <taxon>Pseudomonadati</taxon>
        <taxon>Pseudomonadota</taxon>
        <taxon>Alphaproteobacteria</taxon>
        <taxon>Sphingomonadales</taxon>
        <taxon>Zymomonadaceae</taxon>
        <taxon>Zymomonas</taxon>
    </lineage>
</organism>
<dbReference type="HOGENOM" id="CLU_001265_61_2_5"/>
<comment type="subcellular location">
    <subcellularLocation>
        <location evidence="1">Cell membrane</location>
        <topology evidence="1">Multi-pass membrane protein</topology>
    </subcellularLocation>
</comment>
<feature type="compositionally biased region" description="Basic and acidic residues" evidence="6">
    <location>
        <begin position="1"/>
        <end position="10"/>
    </location>
</feature>
<keyword evidence="5 7" id="KW-0472">Membrane</keyword>
<dbReference type="AlphaFoldDB" id="F8ERZ7"/>
<feature type="transmembrane region" description="Helical" evidence="7">
    <location>
        <begin position="190"/>
        <end position="210"/>
    </location>
</feature>
<evidence type="ECO:0000256" key="5">
    <source>
        <dbReference type="ARBA" id="ARBA00023136"/>
    </source>
</evidence>
<dbReference type="eggNOG" id="COG2814">
    <property type="taxonomic scope" value="Bacteria"/>
</dbReference>
<dbReference type="InterPro" id="IPR050189">
    <property type="entry name" value="MFS_Efflux_Transporters"/>
</dbReference>
<dbReference type="CDD" id="cd17324">
    <property type="entry name" value="MFS_NepI_like"/>
    <property type="match status" value="1"/>
</dbReference>
<feature type="domain" description="Major facilitator superfamily (MFS) profile" evidence="8">
    <location>
        <begin position="34"/>
        <end position="411"/>
    </location>
</feature>
<feature type="transmembrane region" description="Helical" evidence="7">
    <location>
        <begin position="162"/>
        <end position="184"/>
    </location>
</feature>
<dbReference type="KEGG" id="zmp:Zymop_0670"/>
<feature type="transmembrane region" description="Helical" evidence="7">
    <location>
        <begin position="76"/>
        <end position="94"/>
    </location>
</feature>
<feature type="compositionally biased region" description="Polar residues" evidence="6">
    <location>
        <begin position="11"/>
        <end position="20"/>
    </location>
</feature>
<dbReference type="Proteomes" id="UP000000491">
    <property type="component" value="Chromosome"/>
</dbReference>
<dbReference type="PANTHER" id="PTHR43124">
    <property type="entry name" value="PURINE EFFLUX PUMP PBUE"/>
    <property type="match status" value="1"/>
</dbReference>
<feature type="transmembrane region" description="Helical" evidence="7">
    <location>
        <begin position="125"/>
        <end position="150"/>
    </location>
</feature>
<reference evidence="9 10" key="1">
    <citation type="journal article" date="2011" name="J. Bacteriol.">
        <title>Genome sequence of the ethanol-producing Zymomonas mobilis subsp. pomaceae lectotype strain ATCC 29192.</title>
        <authorList>
            <person name="Kouvelis V.N."/>
            <person name="Davenport K.W."/>
            <person name="Brettin T.S."/>
            <person name="Bruce D."/>
            <person name="Detter C."/>
            <person name="Han C.S."/>
            <person name="Nolan M."/>
            <person name="Tapia R."/>
            <person name="Damoulaki A."/>
            <person name="Kyrpides N.C."/>
            <person name="Typas M.A."/>
            <person name="Pappas K.M."/>
        </authorList>
    </citation>
    <scope>NUCLEOTIDE SEQUENCE [LARGE SCALE GENOMIC DNA]</scope>
    <source>
        <strain evidence="10">ATCC 29192 / DSM 22645 / JCM 10191 / CCUG 17912 / NBRC 13757 / NCIMB 11200 / NRRL B-4491 / Barker I</strain>
    </source>
</reference>
<dbReference type="RefSeq" id="WP_013933971.1">
    <property type="nucleotide sequence ID" value="NC_015709.1"/>
</dbReference>
<evidence type="ECO:0000256" key="2">
    <source>
        <dbReference type="ARBA" id="ARBA00022475"/>
    </source>
</evidence>
<keyword evidence="4 7" id="KW-1133">Transmembrane helix</keyword>
<evidence type="ECO:0000256" key="6">
    <source>
        <dbReference type="SAM" id="MobiDB-lite"/>
    </source>
</evidence>
<evidence type="ECO:0000313" key="9">
    <source>
        <dbReference type="EMBL" id="AEI37572.1"/>
    </source>
</evidence>
<proteinExistence type="predicted"/>
<dbReference type="PATRIC" id="fig|579138.3.peg.705"/>
<dbReference type="GO" id="GO:0005886">
    <property type="term" value="C:plasma membrane"/>
    <property type="evidence" value="ECO:0007669"/>
    <property type="project" value="UniProtKB-SubCell"/>
</dbReference>
<evidence type="ECO:0000313" key="10">
    <source>
        <dbReference type="Proteomes" id="UP000000491"/>
    </source>
</evidence>
<dbReference type="Gene3D" id="1.20.1250.20">
    <property type="entry name" value="MFS general substrate transporter like domains"/>
    <property type="match status" value="2"/>
</dbReference>
<feature type="transmembrane region" description="Helical" evidence="7">
    <location>
        <begin position="387"/>
        <end position="406"/>
    </location>
</feature>
<name>F8ERZ7_ZYMMT</name>
<sequence length="415" mass="44428">MAWDKQKNRNDYSTASVSSGEGTGNLKKLNLSMLILALALGTFSIGIGEFAVMSLLPNFAKGLHISIPDAGNVISAYALGVVIGAPIIAIGGAWQSRRHLLIGMMLLFMLGNTASALAPNYHWMLLFRFISGLPHGAFFGISMLVAAAQVPFEQRSRVIGRVFFGLTLSTLFGVPIVTAFGQYLGWRWGFGSVAILATITFILIIIYCPYDAPNKDESPLSEVKSMGRIQIWLTLLIAAIGFGGMFTIYSYIGATLTEVTHISPHLEPMVLFIFGSGMVLGNIIASWFADKSLLPTIGGLLIWSILSELLFFFVAGNIWLLTIDVFLIGGGVALSPLLQTRLMDVAGKAQTLAASLNHSAFNIANAIGPFLGGEAIRAGFGYQSTGWVGALLAAGGLAFFLISIMIDSRHNKIKA</sequence>
<dbReference type="InterPro" id="IPR020846">
    <property type="entry name" value="MFS_dom"/>
</dbReference>
<evidence type="ECO:0000256" key="4">
    <source>
        <dbReference type="ARBA" id="ARBA00022989"/>
    </source>
</evidence>
<evidence type="ECO:0000256" key="7">
    <source>
        <dbReference type="SAM" id="Phobius"/>
    </source>
</evidence>
<dbReference type="InterPro" id="IPR036259">
    <property type="entry name" value="MFS_trans_sf"/>
</dbReference>
<accession>F8ERZ7</accession>
<dbReference type="STRING" id="579138.Zymop_0670"/>
<dbReference type="GO" id="GO:0022857">
    <property type="term" value="F:transmembrane transporter activity"/>
    <property type="evidence" value="ECO:0007669"/>
    <property type="project" value="InterPro"/>
</dbReference>
<feature type="transmembrane region" description="Helical" evidence="7">
    <location>
        <begin position="101"/>
        <end position="119"/>
    </location>
</feature>
<feature type="transmembrane region" description="Helical" evidence="7">
    <location>
        <begin position="269"/>
        <end position="289"/>
    </location>
</feature>
<feature type="region of interest" description="Disordered" evidence="6">
    <location>
        <begin position="1"/>
        <end position="21"/>
    </location>
</feature>
<evidence type="ECO:0000256" key="1">
    <source>
        <dbReference type="ARBA" id="ARBA00004651"/>
    </source>
</evidence>
<keyword evidence="3 7" id="KW-0812">Transmembrane</keyword>
<feature type="transmembrane region" description="Helical" evidence="7">
    <location>
        <begin position="231"/>
        <end position="249"/>
    </location>
</feature>
<dbReference type="EMBL" id="CP002865">
    <property type="protein sequence ID" value="AEI37572.1"/>
    <property type="molecule type" value="Genomic_DNA"/>
</dbReference>
<feature type="transmembrane region" description="Helical" evidence="7">
    <location>
        <begin position="309"/>
        <end position="334"/>
    </location>
</feature>
<dbReference type="InterPro" id="IPR011701">
    <property type="entry name" value="MFS"/>
</dbReference>
<dbReference type="PANTHER" id="PTHR43124:SF3">
    <property type="entry name" value="CHLORAMPHENICOL EFFLUX PUMP RV0191"/>
    <property type="match status" value="1"/>
</dbReference>
<evidence type="ECO:0000259" key="8">
    <source>
        <dbReference type="PROSITE" id="PS50850"/>
    </source>
</evidence>